<feature type="signal peptide" evidence="2">
    <location>
        <begin position="1"/>
        <end position="24"/>
    </location>
</feature>
<dbReference type="AlphaFoldDB" id="A0A1X0P0H7"/>
<feature type="non-terminal residue" evidence="3">
    <location>
        <position position="260"/>
    </location>
</feature>
<reference evidence="3 4" key="1">
    <citation type="submission" date="2017-03" db="EMBL/GenBank/DDBJ databases">
        <title>An alternative strategy for trypanosome survival in the mammalian bloodstream revealed through genome and transcriptome analysis of the ubiquitous bovine parasite Trypanosoma (Megatrypanum) theileri.</title>
        <authorList>
            <person name="Kelly S."/>
            <person name="Ivens A."/>
            <person name="Mott A."/>
            <person name="O'Neill E."/>
            <person name="Emms D."/>
            <person name="Macleod O."/>
            <person name="Voorheis P."/>
            <person name="Matthews J."/>
            <person name="Matthews K."/>
            <person name="Carrington M."/>
        </authorList>
    </citation>
    <scope>NUCLEOTIDE SEQUENCE [LARGE SCALE GENOMIC DNA]</scope>
    <source>
        <strain evidence="3">Edinburgh</strain>
    </source>
</reference>
<keyword evidence="4" id="KW-1185">Reference proteome</keyword>
<evidence type="ECO:0000313" key="3">
    <source>
        <dbReference type="EMBL" id="ORC90351.1"/>
    </source>
</evidence>
<feature type="region of interest" description="Disordered" evidence="1">
    <location>
        <begin position="181"/>
        <end position="228"/>
    </location>
</feature>
<dbReference type="EMBL" id="NBCO01000008">
    <property type="protein sequence ID" value="ORC90351.1"/>
    <property type="molecule type" value="Genomic_DNA"/>
</dbReference>
<comment type="caution">
    <text evidence="3">The sequence shown here is derived from an EMBL/GenBank/DDBJ whole genome shotgun (WGS) entry which is preliminary data.</text>
</comment>
<proteinExistence type="predicted"/>
<feature type="compositionally biased region" description="Basic and acidic residues" evidence="1">
    <location>
        <begin position="206"/>
        <end position="222"/>
    </location>
</feature>
<dbReference type="VEuPathDB" id="TriTrypDB:TM35_000081490"/>
<name>A0A1X0P0H7_9TRYP</name>
<evidence type="ECO:0000256" key="2">
    <source>
        <dbReference type="SAM" id="SignalP"/>
    </source>
</evidence>
<accession>A0A1X0P0H7</accession>
<feature type="chain" id="PRO_5013185203" evidence="2">
    <location>
        <begin position="25"/>
        <end position="260"/>
    </location>
</feature>
<sequence length="260" mass="28369">MSILSCRVLFLLAIVLCCVGVAHATSGHAEFVKEAQEKFRETLRLNEECEKVATSTEDAAHKAQAFAEEILLSLQIIAADPEEVKKRKSEGREFIDNTTQAAAEARKVASKTSESAEETFEKATLGLLRENAEAAFKAVEDADKAVHAANTAIENAETHAKRVEEAINQLDAAVVAAKKKEEKQLETQQHPQTKETSLGEQQGHTDGNKTEQTQEKQKEKQKQHYRSTFTINIHGDNLDALLNGAANNSGMALNDGSSSP</sequence>
<gene>
    <name evidence="3" type="ORF">TM35_000081490</name>
</gene>
<feature type="compositionally biased region" description="Polar residues" evidence="1">
    <location>
        <begin position="186"/>
        <end position="205"/>
    </location>
</feature>
<dbReference type="GeneID" id="39983794"/>
<dbReference type="OrthoDB" id="10627916at2759"/>
<protein>
    <submittedName>
        <fullName evidence="3">Uncharacterized protein</fullName>
    </submittedName>
</protein>
<dbReference type="Proteomes" id="UP000192257">
    <property type="component" value="Unassembled WGS sequence"/>
</dbReference>
<keyword evidence="2" id="KW-0732">Signal</keyword>
<organism evidence="3 4">
    <name type="scientific">Trypanosoma theileri</name>
    <dbReference type="NCBI Taxonomy" id="67003"/>
    <lineage>
        <taxon>Eukaryota</taxon>
        <taxon>Discoba</taxon>
        <taxon>Euglenozoa</taxon>
        <taxon>Kinetoplastea</taxon>
        <taxon>Metakinetoplastina</taxon>
        <taxon>Trypanosomatida</taxon>
        <taxon>Trypanosomatidae</taxon>
        <taxon>Trypanosoma</taxon>
    </lineage>
</organism>
<evidence type="ECO:0000256" key="1">
    <source>
        <dbReference type="SAM" id="MobiDB-lite"/>
    </source>
</evidence>
<dbReference type="RefSeq" id="XP_028884417.1">
    <property type="nucleotide sequence ID" value="XM_029024014.1"/>
</dbReference>
<evidence type="ECO:0000313" key="4">
    <source>
        <dbReference type="Proteomes" id="UP000192257"/>
    </source>
</evidence>